<dbReference type="AlphaFoldDB" id="A0A1Q4HKN2"/>
<evidence type="ECO:0000313" key="5">
    <source>
        <dbReference type="Proteomes" id="UP000220340"/>
    </source>
</evidence>
<comment type="caution">
    <text evidence="3">The sequence shown here is derived from an EMBL/GenBank/DDBJ whole genome shotgun (WGS) entry which is preliminary data.</text>
</comment>
<feature type="domain" description="DUF4333" evidence="1">
    <location>
        <begin position="16"/>
        <end position="88"/>
    </location>
</feature>
<organism evidence="3 5">
    <name type="scientific">Mycolicibacterium diernhoferi</name>
    <dbReference type="NCBI Taxonomy" id="1801"/>
    <lineage>
        <taxon>Bacteria</taxon>
        <taxon>Bacillati</taxon>
        <taxon>Actinomycetota</taxon>
        <taxon>Actinomycetes</taxon>
        <taxon>Mycobacteriales</taxon>
        <taxon>Mycobacteriaceae</taxon>
        <taxon>Mycolicibacterium</taxon>
    </lineage>
</organism>
<keyword evidence="5" id="KW-1185">Reference proteome</keyword>
<feature type="domain" description="DUF4333" evidence="1">
    <location>
        <begin position="97"/>
        <end position="156"/>
    </location>
</feature>
<protein>
    <submittedName>
        <fullName evidence="3">DUF4333 domain-containing protein</fullName>
    </submittedName>
</protein>
<proteinExistence type="predicted"/>
<dbReference type="STRING" id="1801.BRW64_00195"/>
<name>A0A1Q4HKN2_9MYCO</name>
<accession>A0A1Q4HKN2</accession>
<dbReference type="Proteomes" id="UP000220340">
    <property type="component" value="Unassembled WGS sequence"/>
</dbReference>
<dbReference type="EMBL" id="PDCR01000019">
    <property type="protein sequence ID" value="PEG53607.1"/>
    <property type="molecule type" value="Genomic_DNA"/>
</dbReference>
<gene>
    <name evidence="2" type="ORF">BV510_02595</name>
    <name evidence="3" type="ORF">CRI78_15985</name>
</gene>
<evidence type="ECO:0000313" key="2">
    <source>
        <dbReference type="EMBL" id="OPE55886.1"/>
    </source>
</evidence>
<evidence type="ECO:0000313" key="3">
    <source>
        <dbReference type="EMBL" id="PEG53607.1"/>
    </source>
</evidence>
<dbReference type="InterPro" id="IPR025637">
    <property type="entry name" value="DUF4333"/>
</dbReference>
<evidence type="ECO:0000313" key="4">
    <source>
        <dbReference type="Proteomes" id="UP000191039"/>
    </source>
</evidence>
<reference evidence="2 4" key="1">
    <citation type="submission" date="2016-09" db="EMBL/GenBank/DDBJ databases">
        <title>genome sequences of unsequenced Mycobacteria.</title>
        <authorList>
            <person name="Greninger A.L."/>
            <person name="Jerome K.R."/>
            <person name="Mcnair B."/>
            <person name="Wallis C."/>
            <person name="Fang F."/>
        </authorList>
    </citation>
    <scope>NUCLEOTIDE SEQUENCE [LARGE SCALE GENOMIC DNA]</scope>
    <source>
        <strain evidence="2 4">BM1</strain>
    </source>
</reference>
<dbReference type="PROSITE" id="PS51257">
    <property type="entry name" value="PROKAR_LIPOPROTEIN"/>
    <property type="match status" value="1"/>
</dbReference>
<dbReference type="RefSeq" id="WP_073853065.1">
    <property type="nucleotide sequence ID" value="NZ_CP080332.1"/>
</dbReference>
<dbReference type="Proteomes" id="UP000191039">
    <property type="component" value="Unassembled WGS sequence"/>
</dbReference>
<reference evidence="3 5" key="2">
    <citation type="submission" date="2017-10" db="EMBL/GenBank/DDBJ databases">
        <title>The new phylogeny of genus Mycobacterium.</title>
        <authorList>
            <person name="Tortoli E."/>
            <person name="Trovato A."/>
            <person name="Cirillo D.M."/>
        </authorList>
    </citation>
    <scope>NUCLEOTIDE SEQUENCE [LARGE SCALE GENOMIC DNA]</scope>
    <source>
        <strain evidence="3 5">IP141170001</strain>
    </source>
</reference>
<dbReference type="Pfam" id="PF14230">
    <property type="entry name" value="DUF4333"/>
    <property type="match status" value="2"/>
</dbReference>
<dbReference type="EMBL" id="MIJD01000014">
    <property type="protein sequence ID" value="OPE55886.1"/>
    <property type="molecule type" value="Genomic_DNA"/>
</dbReference>
<sequence>MPRWSAVGSVLLAAATLISCSVPTDKTVSKERLQEQITEEVTEQSGAAPDSVNCPDGLAAVVGATLDCTLVDQREHRRVSVTVGSAQGDQVDLFIVQSIGKGTVARQITEEIGRRIGRAPESVTCPADLKGDVGATVRCMLTDRGETYGVTVTTVDRGELAFDFTVDEQPQ</sequence>
<dbReference type="OrthoDB" id="3568721at2"/>
<evidence type="ECO:0000259" key="1">
    <source>
        <dbReference type="Pfam" id="PF14230"/>
    </source>
</evidence>